<dbReference type="InterPro" id="IPR054559">
    <property type="entry name" value="PSMD12-CSN4-like_N"/>
</dbReference>
<name>A0A835ZDX9_9STRA</name>
<comment type="similarity">
    <text evidence="3">Belongs to the CSN4 family.</text>
</comment>
<dbReference type="InterPro" id="IPR000717">
    <property type="entry name" value="PCI_dom"/>
</dbReference>
<evidence type="ECO:0000256" key="2">
    <source>
        <dbReference type="ARBA" id="ARBA00004496"/>
    </source>
</evidence>
<keyword evidence="7" id="KW-0539">Nucleus</keyword>
<protein>
    <recommendedName>
        <fullName evidence="4">COP9 signalosome complex subunit 4</fullName>
    </recommendedName>
</protein>
<evidence type="ECO:0000256" key="3">
    <source>
        <dbReference type="ARBA" id="ARBA00010417"/>
    </source>
</evidence>
<dbReference type="EMBL" id="JAFCMP010000003">
    <property type="protein sequence ID" value="KAG5192677.1"/>
    <property type="molecule type" value="Genomic_DNA"/>
</dbReference>
<dbReference type="OrthoDB" id="295656at2759"/>
<proteinExistence type="inferred from homology"/>
<comment type="caution">
    <text evidence="9">The sequence shown here is derived from an EMBL/GenBank/DDBJ whole genome shotgun (WGS) entry which is preliminary data.</text>
</comment>
<evidence type="ECO:0000256" key="1">
    <source>
        <dbReference type="ARBA" id="ARBA00004123"/>
    </source>
</evidence>
<dbReference type="PROSITE" id="PS50250">
    <property type="entry name" value="PCI"/>
    <property type="match status" value="1"/>
</dbReference>
<dbReference type="PANTHER" id="PTHR10855:SF2">
    <property type="entry name" value="COP9 SIGNALOSOME COMPLEX SUBUNIT 4"/>
    <property type="match status" value="1"/>
</dbReference>
<organism evidence="9 10">
    <name type="scientific">Tribonema minus</name>
    <dbReference type="NCBI Taxonomy" id="303371"/>
    <lineage>
        <taxon>Eukaryota</taxon>
        <taxon>Sar</taxon>
        <taxon>Stramenopiles</taxon>
        <taxon>Ochrophyta</taxon>
        <taxon>PX clade</taxon>
        <taxon>Xanthophyceae</taxon>
        <taxon>Tribonematales</taxon>
        <taxon>Tribonemataceae</taxon>
        <taxon>Tribonema</taxon>
    </lineage>
</organism>
<dbReference type="GO" id="GO:0008180">
    <property type="term" value="C:COP9 signalosome"/>
    <property type="evidence" value="ECO:0007669"/>
    <property type="project" value="UniProtKB-KW"/>
</dbReference>
<evidence type="ECO:0000256" key="7">
    <source>
        <dbReference type="ARBA" id="ARBA00023242"/>
    </source>
</evidence>
<dbReference type="InterPro" id="IPR036388">
    <property type="entry name" value="WH-like_DNA-bd_sf"/>
</dbReference>
<keyword evidence="6" id="KW-0736">Signalosome</keyword>
<keyword evidence="10" id="KW-1185">Reference proteome</keyword>
<evidence type="ECO:0000259" key="8">
    <source>
        <dbReference type="PROSITE" id="PS50250"/>
    </source>
</evidence>
<dbReference type="Pfam" id="PF22241">
    <property type="entry name" value="PSMD12-CSN4_N"/>
    <property type="match status" value="1"/>
</dbReference>
<feature type="domain" description="PCI" evidence="8">
    <location>
        <begin position="185"/>
        <end position="364"/>
    </location>
</feature>
<comment type="subcellular location">
    <subcellularLocation>
        <location evidence="2">Cytoplasm</location>
    </subcellularLocation>
    <subcellularLocation>
        <location evidence="1">Nucleus</location>
    </subcellularLocation>
</comment>
<dbReference type="SMART" id="SM00088">
    <property type="entry name" value="PINT"/>
    <property type="match status" value="1"/>
</dbReference>
<dbReference type="GO" id="GO:0005829">
    <property type="term" value="C:cytosol"/>
    <property type="evidence" value="ECO:0007669"/>
    <property type="project" value="TreeGrafter"/>
</dbReference>
<dbReference type="Proteomes" id="UP000664859">
    <property type="component" value="Unassembled WGS sequence"/>
</dbReference>
<gene>
    <name evidence="9" type="ORF">JKP88DRAFT_271129</name>
</gene>
<dbReference type="Pfam" id="PF01399">
    <property type="entry name" value="PCI"/>
    <property type="match status" value="1"/>
</dbReference>
<keyword evidence="5" id="KW-0963">Cytoplasm</keyword>
<evidence type="ECO:0000256" key="6">
    <source>
        <dbReference type="ARBA" id="ARBA00022790"/>
    </source>
</evidence>
<evidence type="ECO:0000313" key="9">
    <source>
        <dbReference type="EMBL" id="KAG5192677.1"/>
    </source>
</evidence>
<accession>A0A835ZDX9</accession>
<sequence>MEEQQSQLAAQADKLAAAGDAAGLQALWGRIISDDVPQIVARQATAHFAKALVASPLARAEDGDVFLQIAEHCLAALAARATPPPAEEAERTLREALFDHYVAAELFKDAANALAGLNLEGAAGRALSDEEKAEVHVKVAEAFLADDEPDAAENYVNKASPRMAEVQNWQLQLRYRTVSARVLDANRKFLDAAMRYYELSQARQAAQIAAEDLLELLGRGITCAVLGKAGPQRTRILANFYKDPRLASLENVPPFQAHSQVLTKMYKCQVLRKNEMKAFEEGLAEHQKAKMGDGLTIPERAVIEHNMVAAAHIYENVRFGELGALLEIPPAKAEQVAARMISEKRLEGSIDQVDGVLQLGSGGGELQDWDERLGAACARIATCVEAIGAEHPQLVEA</sequence>
<evidence type="ECO:0000256" key="4">
    <source>
        <dbReference type="ARBA" id="ARBA00014881"/>
    </source>
</evidence>
<dbReference type="InterPro" id="IPR036390">
    <property type="entry name" value="WH_DNA-bd_sf"/>
</dbReference>
<dbReference type="AlphaFoldDB" id="A0A835ZDX9"/>
<dbReference type="InterPro" id="IPR040134">
    <property type="entry name" value="PSMD12/CSN4"/>
</dbReference>
<dbReference type="PANTHER" id="PTHR10855">
    <property type="entry name" value="26S PROTEASOME NON-ATPASE REGULATORY SUBUNIT 12/COP9 SIGNALOSOME COMPLEX SUBUNIT 4"/>
    <property type="match status" value="1"/>
</dbReference>
<dbReference type="Gene3D" id="1.10.10.10">
    <property type="entry name" value="Winged helix-like DNA-binding domain superfamily/Winged helix DNA-binding domain"/>
    <property type="match status" value="1"/>
</dbReference>
<dbReference type="SUPFAM" id="SSF46785">
    <property type="entry name" value="Winged helix' DNA-binding domain"/>
    <property type="match status" value="1"/>
</dbReference>
<evidence type="ECO:0000256" key="5">
    <source>
        <dbReference type="ARBA" id="ARBA00022490"/>
    </source>
</evidence>
<evidence type="ECO:0000313" key="10">
    <source>
        <dbReference type="Proteomes" id="UP000664859"/>
    </source>
</evidence>
<reference evidence="9" key="1">
    <citation type="submission" date="2021-02" db="EMBL/GenBank/DDBJ databases">
        <title>First Annotated Genome of the Yellow-green Alga Tribonema minus.</title>
        <authorList>
            <person name="Mahan K.M."/>
        </authorList>
    </citation>
    <scope>NUCLEOTIDE SEQUENCE</scope>
    <source>
        <strain evidence="9">UTEX B ZZ1240</strain>
    </source>
</reference>